<organism evidence="1 2">
    <name type="scientific">Selenomonas sputigena</name>
    <dbReference type="NCBI Taxonomy" id="69823"/>
    <lineage>
        <taxon>Bacteria</taxon>
        <taxon>Bacillati</taxon>
        <taxon>Bacillota</taxon>
        <taxon>Negativicutes</taxon>
        <taxon>Selenomonadales</taxon>
        <taxon>Selenomonadaceae</taxon>
        <taxon>Selenomonas</taxon>
    </lineage>
</organism>
<dbReference type="EMBL" id="JARVLH010000003">
    <property type="protein sequence ID" value="MEX5285159.1"/>
    <property type="molecule type" value="Genomic_DNA"/>
</dbReference>
<accession>A0ABV3X4N9</accession>
<protein>
    <submittedName>
        <fullName evidence="1">Uncharacterized protein</fullName>
    </submittedName>
</protein>
<comment type="caution">
    <text evidence="1">The sequence shown here is derived from an EMBL/GenBank/DDBJ whole genome shotgun (WGS) entry which is preliminary data.</text>
</comment>
<name>A0ABV3X4N9_9FIRM</name>
<evidence type="ECO:0000313" key="1">
    <source>
        <dbReference type="EMBL" id="MEX5285159.1"/>
    </source>
</evidence>
<proteinExistence type="predicted"/>
<gene>
    <name evidence="1" type="ORF">QCO44_05840</name>
</gene>
<keyword evidence="2" id="KW-1185">Reference proteome</keyword>
<dbReference type="Proteomes" id="UP001559623">
    <property type="component" value="Unassembled WGS sequence"/>
</dbReference>
<evidence type="ECO:0000313" key="2">
    <source>
        <dbReference type="Proteomes" id="UP001559623"/>
    </source>
</evidence>
<dbReference type="RefSeq" id="WP_368846886.1">
    <property type="nucleotide sequence ID" value="NZ_CP194411.1"/>
</dbReference>
<reference evidence="1 2" key="1">
    <citation type="submission" date="2023-04" db="EMBL/GenBank/DDBJ databases">
        <title>Genome Sequence of Selenomonas sputigena ATCC 33150.</title>
        <authorList>
            <person name="Miller D.P."/>
            <person name="Anvari S."/>
            <person name="Polson S.W."/>
            <person name="Macdonald M."/>
            <person name="Mcdowell J.V."/>
        </authorList>
    </citation>
    <scope>NUCLEOTIDE SEQUENCE [LARGE SCALE GENOMIC DNA]</scope>
    <source>
        <strain evidence="1 2">ATCC 33150</strain>
    </source>
</reference>
<sequence length="104" mass="12056">MAEAYSVAIQYKNELGYVEYDAEKKTIAVVLDEAEARAAVEAYLGKTHEIAIPHETLRDFQKTQIDPKADVESFKIALTRLWEATDVHVDWSRPVDYVKEHRRY</sequence>